<gene>
    <name evidence="2" type="ORF">LshimejAT787_1200580</name>
</gene>
<name>A0A9P3UPC9_LYOSH</name>
<feature type="region of interest" description="Disordered" evidence="1">
    <location>
        <begin position="1"/>
        <end position="172"/>
    </location>
</feature>
<sequence>MPDGPSLSASGPHGMQLSSRPPFSPPYFSKRSVSPEATFAHHPPAAASAYSLPLPPPYALQPSPQWDRPTFPPALRSSADSLSWSRRESRSASGSLTPPTHLARIRSPPLVGDRRDEPEAVHAEAVPPQRTGRYDPVRATFVYTTPSPEASGSSRRTDTHEEAQDDRPPTHP</sequence>
<dbReference type="EMBL" id="BRPK01000012">
    <property type="protein sequence ID" value="GLB42609.1"/>
    <property type="molecule type" value="Genomic_DNA"/>
</dbReference>
<organism evidence="2 3">
    <name type="scientific">Lyophyllum shimeji</name>
    <name type="common">Hon-shimeji</name>
    <name type="synonym">Tricholoma shimeji</name>
    <dbReference type="NCBI Taxonomy" id="47721"/>
    <lineage>
        <taxon>Eukaryota</taxon>
        <taxon>Fungi</taxon>
        <taxon>Dikarya</taxon>
        <taxon>Basidiomycota</taxon>
        <taxon>Agaricomycotina</taxon>
        <taxon>Agaricomycetes</taxon>
        <taxon>Agaricomycetidae</taxon>
        <taxon>Agaricales</taxon>
        <taxon>Tricholomatineae</taxon>
        <taxon>Lyophyllaceae</taxon>
        <taxon>Lyophyllum</taxon>
    </lineage>
</organism>
<reference evidence="2" key="1">
    <citation type="submission" date="2022-07" db="EMBL/GenBank/DDBJ databases">
        <title>The genome of Lyophyllum shimeji provides insight into the initial evolution of ectomycorrhizal fungal genome.</title>
        <authorList>
            <person name="Kobayashi Y."/>
            <person name="Shibata T."/>
            <person name="Hirakawa H."/>
            <person name="Shigenobu S."/>
            <person name="Nishiyama T."/>
            <person name="Yamada A."/>
            <person name="Hasebe M."/>
            <person name="Kawaguchi M."/>
        </authorList>
    </citation>
    <scope>NUCLEOTIDE SEQUENCE</scope>
    <source>
        <strain evidence="2">AT787</strain>
    </source>
</reference>
<feature type="compositionally biased region" description="Polar residues" evidence="1">
    <location>
        <begin position="142"/>
        <end position="154"/>
    </location>
</feature>
<feature type="compositionally biased region" description="Basic and acidic residues" evidence="1">
    <location>
        <begin position="155"/>
        <end position="172"/>
    </location>
</feature>
<feature type="compositionally biased region" description="Low complexity" evidence="1">
    <location>
        <begin position="18"/>
        <end position="32"/>
    </location>
</feature>
<accession>A0A9P3UPC9</accession>
<feature type="compositionally biased region" description="Basic and acidic residues" evidence="1">
    <location>
        <begin position="112"/>
        <end position="122"/>
    </location>
</feature>
<evidence type="ECO:0000256" key="1">
    <source>
        <dbReference type="SAM" id="MobiDB-lite"/>
    </source>
</evidence>
<protein>
    <submittedName>
        <fullName evidence="2">Uncharacterized protein</fullName>
    </submittedName>
</protein>
<proteinExistence type="predicted"/>
<comment type="caution">
    <text evidence="2">The sequence shown here is derived from an EMBL/GenBank/DDBJ whole genome shotgun (WGS) entry which is preliminary data.</text>
</comment>
<evidence type="ECO:0000313" key="3">
    <source>
        <dbReference type="Proteomes" id="UP001063166"/>
    </source>
</evidence>
<dbReference type="AlphaFoldDB" id="A0A9P3UPC9"/>
<dbReference type="OrthoDB" id="6159439at2759"/>
<dbReference type="Proteomes" id="UP001063166">
    <property type="component" value="Unassembled WGS sequence"/>
</dbReference>
<feature type="compositionally biased region" description="Low complexity" evidence="1">
    <location>
        <begin position="40"/>
        <end position="52"/>
    </location>
</feature>
<evidence type="ECO:0000313" key="2">
    <source>
        <dbReference type="EMBL" id="GLB42609.1"/>
    </source>
</evidence>
<keyword evidence="3" id="KW-1185">Reference proteome</keyword>